<keyword evidence="1" id="KW-0472">Membrane</keyword>
<name>A0A1I2MPB8_9FIRM</name>
<dbReference type="OrthoDB" id="1681124at2"/>
<evidence type="ECO:0000256" key="1">
    <source>
        <dbReference type="SAM" id="Phobius"/>
    </source>
</evidence>
<organism evidence="2 3">
    <name type="scientific">Desulfotruncus arcticus DSM 17038</name>
    <dbReference type="NCBI Taxonomy" id="1121424"/>
    <lineage>
        <taxon>Bacteria</taxon>
        <taxon>Bacillati</taxon>
        <taxon>Bacillota</taxon>
        <taxon>Clostridia</taxon>
        <taxon>Eubacteriales</taxon>
        <taxon>Desulfallaceae</taxon>
        <taxon>Desulfotruncus</taxon>
    </lineage>
</organism>
<evidence type="ECO:0000313" key="3">
    <source>
        <dbReference type="Proteomes" id="UP000199337"/>
    </source>
</evidence>
<keyword evidence="1" id="KW-0812">Transmembrane</keyword>
<dbReference type="Pfam" id="PF09581">
    <property type="entry name" value="Spore_III_AF"/>
    <property type="match status" value="1"/>
</dbReference>
<keyword evidence="1" id="KW-1133">Transmembrane helix</keyword>
<accession>A0A1I2MPB8</accession>
<dbReference type="Proteomes" id="UP000199337">
    <property type="component" value="Unassembled WGS sequence"/>
</dbReference>
<feature type="transmembrane region" description="Helical" evidence="1">
    <location>
        <begin position="7"/>
        <end position="25"/>
    </location>
</feature>
<reference evidence="3" key="1">
    <citation type="submission" date="2016-10" db="EMBL/GenBank/DDBJ databases">
        <authorList>
            <person name="Varghese N."/>
            <person name="Submissions S."/>
        </authorList>
    </citation>
    <scope>NUCLEOTIDE SEQUENCE [LARGE SCALE GENOMIC DNA]</scope>
    <source>
        <strain evidence="3">DSM 17038</strain>
    </source>
</reference>
<sequence length="212" mass="23038">MDMIRELIKTIVIIVLLAVFIEMILPKGDMRRYVKMVMGLLVILAVVQTAAGALNLSLMQEVPQLKVGEGGGAPPLDDIIATGKKLSELNQDEAVEQYKQGIASQVLSMARLNPTVSAREALVQLGGEMNDVNEITIIFGPAADRTEEQARGEKGINVAPVEIGAIGNNIDTQLAKDQVKVSPEEKKAAGEVVRAVAQFYNLQPDQVRFEFR</sequence>
<dbReference type="AlphaFoldDB" id="A0A1I2MPB8"/>
<protein>
    <submittedName>
        <fullName evidence="2">Stage III sporulation protein AF</fullName>
    </submittedName>
</protein>
<proteinExistence type="predicted"/>
<dbReference type="RefSeq" id="WP_092467577.1">
    <property type="nucleotide sequence ID" value="NZ_FOOX01000001.1"/>
</dbReference>
<dbReference type="STRING" id="341036.SAMN05660649_00072"/>
<evidence type="ECO:0000313" key="2">
    <source>
        <dbReference type="EMBL" id="SFF93405.1"/>
    </source>
</evidence>
<feature type="transmembrane region" description="Helical" evidence="1">
    <location>
        <begin position="37"/>
        <end position="56"/>
    </location>
</feature>
<keyword evidence="3" id="KW-1185">Reference proteome</keyword>
<dbReference type="InterPro" id="IPR014245">
    <property type="entry name" value="Spore_III_AF"/>
</dbReference>
<dbReference type="EMBL" id="FOOX01000001">
    <property type="protein sequence ID" value="SFF93405.1"/>
    <property type="molecule type" value="Genomic_DNA"/>
</dbReference>
<gene>
    <name evidence="2" type="ORF">SAMN05660649_00072</name>
</gene>